<gene>
    <name evidence="2" type="ORF">KL86CLO1_10256</name>
</gene>
<accession>A0A212IZ79</accession>
<dbReference type="SUPFAM" id="SSF53067">
    <property type="entry name" value="Actin-like ATPase domain"/>
    <property type="match status" value="2"/>
</dbReference>
<dbReference type="Pfam" id="PF01869">
    <property type="entry name" value="BcrAD_BadFG"/>
    <property type="match status" value="1"/>
</dbReference>
<dbReference type="InterPro" id="IPR002731">
    <property type="entry name" value="ATPase_BadF"/>
</dbReference>
<dbReference type="InterPro" id="IPR043129">
    <property type="entry name" value="ATPase_NBD"/>
</dbReference>
<dbReference type="PANTHER" id="PTHR43190">
    <property type="entry name" value="N-ACETYL-D-GLUCOSAMINE KINASE"/>
    <property type="match status" value="1"/>
</dbReference>
<dbReference type="CDD" id="cd24007">
    <property type="entry name" value="ASKHA_NBD_eukNAGK-like"/>
    <property type="match status" value="1"/>
</dbReference>
<evidence type="ECO:0000313" key="2">
    <source>
        <dbReference type="EMBL" id="SBV92502.1"/>
    </source>
</evidence>
<dbReference type="Gene3D" id="3.30.420.40">
    <property type="match status" value="2"/>
</dbReference>
<proteinExistence type="predicted"/>
<evidence type="ECO:0000259" key="1">
    <source>
        <dbReference type="Pfam" id="PF01869"/>
    </source>
</evidence>
<dbReference type="InterPro" id="IPR052519">
    <property type="entry name" value="Euk-type_GlcNAc_Kinase"/>
</dbReference>
<protein>
    <submittedName>
        <fullName evidence="2">BadF/BadG/BcrA/BcrD ATPase family protein</fullName>
    </submittedName>
</protein>
<sequence length="315" mass="32956">MVKPLLVGIDGGGTKTRVMARRVGEFRPLLDRAYPESNYQSIGMSAVTRVLGLILDDLRPFFPPDHREVSLAMGMAGIDRESDVELYLAALRELGYEGRAVACNDARIALMGAHGGDVGAIVICGTGSIATGLTADGRELRAGGWGALAGDEGSGYRLGIEGISAVFRAYDGSGAETGLTRQLLALYGKTTVPDLLDVLDGGDGLPVRAVAAAARPVLELSETDGVCREIVRRQAAALAGVAGALASRMGRPDFPLALMGGLLRNVPGYADLFLTNLKSAYPDINITSPQGDAAQGALLLAERLYGQGRWKGTDL</sequence>
<dbReference type="AlphaFoldDB" id="A0A212IZ79"/>
<dbReference type="PANTHER" id="PTHR43190:SF3">
    <property type="entry name" value="N-ACETYL-D-GLUCOSAMINE KINASE"/>
    <property type="match status" value="1"/>
</dbReference>
<organism evidence="2">
    <name type="scientific">uncultured Eubacteriales bacterium</name>
    <dbReference type="NCBI Taxonomy" id="172733"/>
    <lineage>
        <taxon>Bacteria</taxon>
        <taxon>Bacillati</taxon>
        <taxon>Bacillota</taxon>
        <taxon>Clostridia</taxon>
        <taxon>Eubacteriales</taxon>
        <taxon>environmental samples</taxon>
    </lineage>
</organism>
<reference evidence="2" key="1">
    <citation type="submission" date="2016-04" db="EMBL/GenBank/DDBJ databases">
        <authorList>
            <person name="Evans L.H."/>
            <person name="Alamgir A."/>
            <person name="Owens N."/>
            <person name="Weber N.D."/>
            <person name="Virtaneva K."/>
            <person name="Barbian K."/>
            <person name="Babar A."/>
            <person name="Rosenke K."/>
        </authorList>
    </citation>
    <scope>NUCLEOTIDE SEQUENCE</scope>
    <source>
        <strain evidence="2">86</strain>
    </source>
</reference>
<feature type="domain" description="ATPase BadF/BadG/BcrA/BcrD type" evidence="1">
    <location>
        <begin position="7"/>
        <end position="301"/>
    </location>
</feature>
<dbReference type="EMBL" id="FLUN01000001">
    <property type="protein sequence ID" value="SBV92502.1"/>
    <property type="molecule type" value="Genomic_DNA"/>
</dbReference>
<name>A0A212IZ79_9FIRM</name>